<protein>
    <submittedName>
        <fullName evidence="2">Helix-turn-helix domain-containing protein</fullName>
    </submittedName>
</protein>
<dbReference type="PROSITE" id="PS50943">
    <property type="entry name" value="HTH_CROC1"/>
    <property type="match status" value="1"/>
</dbReference>
<accession>A0A7K2IYH4</accession>
<sequence length="139" mass="15165">MLRCYRKLAGISQVAMGELLGYDPSYVSLLERRRRTVNDRQGLAHISRVLGVPPHALGLAGDEDADFLAALQFGESTVRLAEIARQAGRAAEAVEELWPLVVRLETRLSEGRVDYGTASLLARARATLGTSLGHILPEE</sequence>
<evidence type="ECO:0000259" key="1">
    <source>
        <dbReference type="PROSITE" id="PS50943"/>
    </source>
</evidence>
<name>A0A7K2IYH4_9ACTN</name>
<reference evidence="2 3" key="1">
    <citation type="journal article" date="2019" name="Nat. Commun.">
        <title>The antimicrobial potential of Streptomyces from insect microbiomes.</title>
        <authorList>
            <person name="Chevrette M.G."/>
            <person name="Carlson C.M."/>
            <person name="Ortega H.E."/>
            <person name="Thomas C."/>
            <person name="Ananiev G.E."/>
            <person name="Barns K.J."/>
            <person name="Book A.J."/>
            <person name="Cagnazzo J."/>
            <person name="Carlos C."/>
            <person name="Flanigan W."/>
            <person name="Grubbs K.J."/>
            <person name="Horn H.A."/>
            <person name="Hoffmann F.M."/>
            <person name="Klassen J.L."/>
            <person name="Knack J.J."/>
            <person name="Lewin G.R."/>
            <person name="McDonald B.R."/>
            <person name="Muller L."/>
            <person name="Melo W.G.P."/>
            <person name="Pinto-Tomas A.A."/>
            <person name="Schmitz A."/>
            <person name="Wendt-Pienkowski E."/>
            <person name="Wildman S."/>
            <person name="Zhao M."/>
            <person name="Zhang F."/>
            <person name="Bugni T.S."/>
            <person name="Andes D.R."/>
            <person name="Pupo M.T."/>
            <person name="Currie C.R."/>
        </authorList>
    </citation>
    <scope>NUCLEOTIDE SEQUENCE [LARGE SCALE GENOMIC DNA]</scope>
    <source>
        <strain evidence="2 3">SID5840</strain>
    </source>
</reference>
<gene>
    <name evidence="2" type="ORF">GTW20_21905</name>
</gene>
<dbReference type="AlphaFoldDB" id="A0A7K2IYH4"/>
<dbReference type="InterPro" id="IPR010982">
    <property type="entry name" value="Lambda_DNA-bd_dom_sf"/>
</dbReference>
<comment type="caution">
    <text evidence="2">The sequence shown here is derived from an EMBL/GenBank/DDBJ whole genome shotgun (WGS) entry which is preliminary data.</text>
</comment>
<dbReference type="SMART" id="SM00530">
    <property type="entry name" value="HTH_XRE"/>
    <property type="match status" value="1"/>
</dbReference>
<evidence type="ECO:0000313" key="3">
    <source>
        <dbReference type="Proteomes" id="UP000467124"/>
    </source>
</evidence>
<dbReference type="Pfam" id="PF13560">
    <property type="entry name" value="HTH_31"/>
    <property type="match status" value="1"/>
</dbReference>
<evidence type="ECO:0000313" key="2">
    <source>
        <dbReference type="EMBL" id="MYR34835.1"/>
    </source>
</evidence>
<dbReference type="InterPro" id="IPR001387">
    <property type="entry name" value="Cro/C1-type_HTH"/>
</dbReference>
<feature type="domain" description="HTH cro/C1-type" evidence="1">
    <location>
        <begin position="2"/>
        <end position="57"/>
    </location>
</feature>
<dbReference type="Gene3D" id="1.10.260.40">
    <property type="entry name" value="lambda repressor-like DNA-binding domains"/>
    <property type="match status" value="1"/>
</dbReference>
<dbReference type="GO" id="GO:0003677">
    <property type="term" value="F:DNA binding"/>
    <property type="evidence" value="ECO:0007669"/>
    <property type="project" value="InterPro"/>
</dbReference>
<dbReference type="SUPFAM" id="SSF47413">
    <property type="entry name" value="lambda repressor-like DNA-binding domains"/>
    <property type="match status" value="1"/>
</dbReference>
<dbReference type="CDD" id="cd00093">
    <property type="entry name" value="HTH_XRE"/>
    <property type="match status" value="1"/>
</dbReference>
<organism evidence="2 3">
    <name type="scientific">Nocardiopsis alba</name>
    <dbReference type="NCBI Taxonomy" id="53437"/>
    <lineage>
        <taxon>Bacteria</taxon>
        <taxon>Bacillati</taxon>
        <taxon>Actinomycetota</taxon>
        <taxon>Actinomycetes</taxon>
        <taxon>Streptosporangiales</taxon>
        <taxon>Nocardiopsidaceae</taxon>
        <taxon>Nocardiopsis</taxon>
    </lineage>
</organism>
<dbReference type="Proteomes" id="UP000467124">
    <property type="component" value="Unassembled WGS sequence"/>
</dbReference>
<dbReference type="EMBL" id="WWHY01000001">
    <property type="protein sequence ID" value="MYR34835.1"/>
    <property type="molecule type" value="Genomic_DNA"/>
</dbReference>
<proteinExistence type="predicted"/>